<dbReference type="InterPro" id="IPR025309">
    <property type="entry name" value="KTSC_dom"/>
</dbReference>
<protein>
    <submittedName>
        <fullName evidence="2">KTSC domain-containing protein</fullName>
    </submittedName>
</protein>
<feature type="domain" description="KTSC" evidence="1">
    <location>
        <begin position="7"/>
        <end position="64"/>
    </location>
</feature>
<dbReference type="EMBL" id="SNXZ01000002">
    <property type="protein sequence ID" value="TDQ01547.1"/>
    <property type="molecule type" value="Genomic_DNA"/>
</dbReference>
<accession>A0A4R6SIS5</accession>
<dbReference type="OrthoDB" id="8450910at2"/>
<evidence type="ECO:0000259" key="1">
    <source>
        <dbReference type="Pfam" id="PF13619"/>
    </source>
</evidence>
<dbReference type="RefSeq" id="WP_133850113.1">
    <property type="nucleotide sequence ID" value="NZ_SNXZ01000002.1"/>
</dbReference>
<organism evidence="2 3">
    <name type="scientific">Labedaea rhizosphaerae</name>
    <dbReference type="NCBI Taxonomy" id="598644"/>
    <lineage>
        <taxon>Bacteria</taxon>
        <taxon>Bacillati</taxon>
        <taxon>Actinomycetota</taxon>
        <taxon>Actinomycetes</taxon>
        <taxon>Pseudonocardiales</taxon>
        <taxon>Pseudonocardiaceae</taxon>
        <taxon>Labedaea</taxon>
    </lineage>
</organism>
<evidence type="ECO:0000313" key="3">
    <source>
        <dbReference type="Proteomes" id="UP000295444"/>
    </source>
</evidence>
<name>A0A4R6SIS5_LABRH</name>
<dbReference type="AlphaFoldDB" id="A0A4R6SIS5"/>
<gene>
    <name evidence="2" type="ORF">EV186_1021416</name>
</gene>
<comment type="caution">
    <text evidence="2">The sequence shown here is derived from an EMBL/GenBank/DDBJ whole genome shotgun (WGS) entry which is preliminary data.</text>
</comment>
<sequence>MRRKPVKSSVVRSIGYDPESKTMELEFSDGSLYEYYSVPAAIHRRLMEADSIGGFLNRFVVPGYKSRKI</sequence>
<keyword evidence="3" id="KW-1185">Reference proteome</keyword>
<proteinExistence type="predicted"/>
<dbReference type="Pfam" id="PF13619">
    <property type="entry name" value="KTSC"/>
    <property type="match status" value="1"/>
</dbReference>
<dbReference type="Proteomes" id="UP000295444">
    <property type="component" value="Unassembled WGS sequence"/>
</dbReference>
<evidence type="ECO:0000313" key="2">
    <source>
        <dbReference type="EMBL" id="TDQ01547.1"/>
    </source>
</evidence>
<reference evidence="2 3" key="1">
    <citation type="submission" date="2019-03" db="EMBL/GenBank/DDBJ databases">
        <title>Genomic Encyclopedia of Type Strains, Phase IV (KMG-IV): sequencing the most valuable type-strain genomes for metagenomic binning, comparative biology and taxonomic classification.</title>
        <authorList>
            <person name="Goeker M."/>
        </authorList>
    </citation>
    <scope>NUCLEOTIDE SEQUENCE [LARGE SCALE GENOMIC DNA]</scope>
    <source>
        <strain evidence="2 3">DSM 45361</strain>
    </source>
</reference>